<evidence type="ECO:0000313" key="2">
    <source>
        <dbReference type="Proteomes" id="UP001341281"/>
    </source>
</evidence>
<accession>A0AAQ3PMH2</accession>
<organism evidence="1 2">
    <name type="scientific">Paspalum notatum var. saurae</name>
    <dbReference type="NCBI Taxonomy" id="547442"/>
    <lineage>
        <taxon>Eukaryota</taxon>
        <taxon>Viridiplantae</taxon>
        <taxon>Streptophyta</taxon>
        <taxon>Embryophyta</taxon>
        <taxon>Tracheophyta</taxon>
        <taxon>Spermatophyta</taxon>
        <taxon>Magnoliopsida</taxon>
        <taxon>Liliopsida</taxon>
        <taxon>Poales</taxon>
        <taxon>Poaceae</taxon>
        <taxon>PACMAD clade</taxon>
        <taxon>Panicoideae</taxon>
        <taxon>Andropogonodae</taxon>
        <taxon>Paspaleae</taxon>
        <taxon>Paspalinae</taxon>
        <taxon>Paspalum</taxon>
    </lineage>
</organism>
<reference evidence="1 2" key="1">
    <citation type="submission" date="2024-02" db="EMBL/GenBank/DDBJ databases">
        <title>High-quality chromosome-scale genome assembly of Pensacola bahiagrass (Paspalum notatum Flugge var. saurae).</title>
        <authorList>
            <person name="Vega J.M."/>
            <person name="Podio M."/>
            <person name="Orjuela J."/>
            <person name="Siena L.A."/>
            <person name="Pessino S.C."/>
            <person name="Combes M.C."/>
            <person name="Mariac C."/>
            <person name="Albertini E."/>
            <person name="Pupilli F."/>
            <person name="Ortiz J.P.A."/>
            <person name="Leblanc O."/>
        </authorList>
    </citation>
    <scope>NUCLEOTIDE SEQUENCE [LARGE SCALE GENOMIC DNA]</scope>
    <source>
        <strain evidence="1">R1</strain>
        <tissue evidence="1">Leaf</tissue>
    </source>
</reference>
<dbReference type="Proteomes" id="UP001341281">
    <property type="component" value="Chromosome 01"/>
</dbReference>
<name>A0AAQ3PMH2_PASNO</name>
<protein>
    <submittedName>
        <fullName evidence="1">Uncharacterized protein</fullName>
    </submittedName>
</protein>
<evidence type="ECO:0000313" key="1">
    <source>
        <dbReference type="EMBL" id="WVZ52134.1"/>
    </source>
</evidence>
<dbReference type="EMBL" id="CP144745">
    <property type="protein sequence ID" value="WVZ52134.1"/>
    <property type="molecule type" value="Genomic_DNA"/>
</dbReference>
<keyword evidence="2" id="KW-1185">Reference proteome</keyword>
<sequence length="76" mass="8135">MATAAAVPLAGVVGDGSARSSLFQVAVVFLQCSLSSFCLSRSTPIPSEHAYMLPRRLKADPSFFVLLTSVTISRRF</sequence>
<dbReference type="AlphaFoldDB" id="A0AAQ3PMH2"/>
<gene>
    <name evidence="1" type="ORF">U9M48_003222</name>
</gene>
<proteinExistence type="predicted"/>